<proteinExistence type="predicted"/>
<dbReference type="Pfam" id="PF14244">
    <property type="entry name" value="Retrotran_gag_3"/>
    <property type="match status" value="1"/>
</dbReference>
<comment type="caution">
    <text evidence="3">The sequence shown here is derived from an EMBL/GenBank/DDBJ whole genome shotgun (WGS) entry which is preliminary data.</text>
</comment>
<feature type="domain" description="Retrotransposon Copia-like N-terminal" evidence="2">
    <location>
        <begin position="18"/>
        <end position="58"/>
    </location>
</feature>
<keyword evidence="4" id="KW-1185">Reference proteome</keyword>
<organism evidence="3 4">
    <name type="scientific">Dillenia turbinata</name>
    <dbReference type="NCBI Taxonomy" id="194707"/>
    <lineage>
        <taxon>Eukaryota</taxon>
        <taxon>Viridiplantae</taxon>
        <taxon>Streptophyta</taxon>
        <taxon>Embryophyta</taxon>
        <taxon>Tracheophyta</taxon>
        <taxon>Spermatophyta</taxon>
        <taxon>Magnoliopsida</taxon>
        <taxon>eudicotyledons</taxon>
        <taxon>Gunneridae</taxon>
        <taxon>Pentapetalae</taxon>
        <taxon>Dilleniales</taxon>
        <taxon>Dilleniaceae</taxon>
        <taxon>Dillenia</taxon>
    </lineage>
</organism>
<dbReference type="Proteomes" id="UP001370490">
    <property type="component" value="Unassembled WGS sequence"/>
</dbReference>
<dbReference type="InterPro" id="IPR029472">
    <property type="entry name" value="Copia-like_N"/>
</dbReference>
<dbReference type="PANTHER" id="PTHR37610:SF75">
    <property type="entry name" value="RETROTRANSPOSON COPIA-LIKE N-TERMINAL DOMAIN-CONTAINING PROTEIN"/>
    <property type="match status" value="1"/>
</dbReference>
<dbReference type="EMBL" id="JBAMMX010000010">
    <property type="protein sequence ID" value="KAK6932088.1"/>
    <property type="molecule type" value="Genomic_DNA"/>
</dbReference>
<protein>
    <submittedName>
        <fullName evidence="3">Retrotransposon Copia-like, N-terminal</fullName>
    </submittedName>
</protein>
<feature type="region of interest" description="Disordered" evidence="1">
    <location>
        <begin position="200"/>
        <end position="243"/>
    </location>
</feature>
<evidence type="ECO:0000256" key="1">
    <source>
        <dbReference type="SAM" id="MobiDB-lite"/>
    </source>
</evidence>
<gene>
    <name evidence="3" type="ORF">RJ641_001712</name>
</gene>
<dbReference type="PANTHER" id="PTHR37610">
    <property type="entry name" value="CCHC-TYPE DOMAIN-CONTAINING PROTEIN"/>
    <property type="match status" value="1"/>
</dbReference>
<sequence>MADGKRTVTENKVGLLGDNPSLQISRVKLDGTNYLSWSRSCLLFIQRGLKGYVTREKPKPTITDSTYNQWEAKNSLVMSWLINSMQPHISKGYLLFNTANKIWLVVSLTYSEVGNDAQIYELWNKAVCPKDVIKFQKLVEKERIYDFLAGLNMEYDQIWVQVLGKDPLPSLRQTYSYVQQEESRRSAMIHTVSVEKAGLVSKTTREQTKTGDSSTSNKDQLKCDYCGKPGHTKDGLEASWSTK</sequence>
<dbReference type="AlphaFoldDB" id="A0AAN8ZFL5"/>
<reference evidence="3 4" key="1">
    <citation type="submission" date="2023-12" db="EMBL/GenBank/DDBJ databases">
        <title>A high-quality genome assembly for Dillenia turbinata (Dilleniales).</title>
        <authorList>
            <person name="Chanderbali A."/>
        </authorList>
    </citation>
    <scope>NUCLEOTIDE SEQUENCE [LARGE SCALE GENOMIC DNA]</scope>
    <source>
        <strain evidence="3">LSX21</strain>
        <tissue evidence="3">Leaf</tissue>
    </source>
</reference>
<evidence type="ECO:0000313" key="4">
    <source>
        <dbReference type="Proteomes" id="UP001370490"/>
    </source>
</evidence>
<accession>A0AAN8ZFL5</accession>
<evidence type="ECO:0000313" key="3">
    <source>
        <dbReference type="EMBL" id="KAK6932088.1"/>
    </source>
</evidence>
<evidence type="ECO:0000259" key="2">
    <source>
        <dbReference type="Pfam" id="PF14244"/>
    </source>
</evidence>
<name>A0AAN8ZFL5_9MAGN</name>